<protein>
    <recommendedName>
        <fullName evidence="2">GHMP kinase C-terminal domain-containing protein</fullName>
    </recommendedName>
</protein>
<proteinExistence type="predicted"/>
<gene>
    <name evidence="3" type="ORF">UJA718_LOCUS45693</name>
</gene>
<comment type="caution">
    <text evidence="3">The sequence shown here is derived from an EMBL/GenBank/DDBJ whole genome shotgun (WGS) entry which is preliminary data.</text>
</comment>
<feature type="region of interest" description="Disordered" evidence="1">
    <location>
        <begin position="53"/>
        <end position="72"/>
    </location>
</feature>
<evidence type="ECO:0000313" key="4">
    <source>
        <dbReference type="Proteomes" id="UP000663873"/>
    </source>
</evidence>
<feature type="non-terminal residue" evidence="3">
    <location>
        <position position="1"/>
    </location>
</feature>
<sequence>RQQKSLNNVLFGAKITGGGGGGTVAVLAQNSSEAVETIATIVDQYEKISGRQTRTFSGSSSGLATYPSMTIE</sequence>
<evidence type="ECO:0000313" key="3">
    <source>
        <dbReference type="EMBL" id="CAF4904857.1"/>
    </source>
</evidence>
<feature type="non-terminal residue" evidence="3">
    <location>
        <position position="72"/>
    </location>
</feature>
<dbReference type="AlphaFoldDB" id="A0A821VBU3"/>
<organism evidence="3 4">
    <name type="scientific">Rotaria socialis</name>
    <dbReference type="NCBI Taxonomy" id="392032"/>
    <lineage>
        <taxon>Eukaryota</taxon>
        <taxon>Metazoa</taxon>
        <taxon>Spiralia</taxon>
        <taxon>Gnathifera</taxon>
        <taxon>Rotifera</taxon>
        <taxon>Eurotatoria</taxon>
        <taxon>Bdelloidea</taxon>
        <taxon>Philodinida</taxon>
        <taxon>Philodinidae</taxon>
        <taxon>Rotaria</taxon>
    </lineage>
</organism>
<dbReference type="EMBL" id="CAJOBP010077931">
    <property type="protein sequence ID" value="CAF4904857.1"/>
    <property type="molecule type" value="Genomic_DNA"/>
</dbReference>
<keyword evidence="4" id="KW-1185">Reference proteome</keyword>
<name>A0A821VBU3_9BILA</name>
<dbReference type="InterPro" id="IPR036554">
    <property type="entry name" value="GHMP_kinase_C_sf"/>
</dbReference>
<dbReference type="InterPro" id="IPR013750">
    <property type="entry name" value="GHMP_kinase_C_dom"/>
</dbReference>
<reference evidence="3" key="1">
    <citation type="submission" date="2021-02" db="EMBL/GenBank/DDBJ databases">
        <authorList>
            <person name="Nowell W R."/>
        </authorList>
    </citation>
    <scope>NUCLEOTIDE SEQUENCE</scope>
</reference>
<accession>A0A821VBU3</accession>
<dbReference type="SUPFAM" id="SSF55060">
    <property type="entry name" value="GHMP Kinase, C-terminal domain"/>
    <property type="match status" value="1"/>
</dbReference>
<evidence type="ECO:0000256" key="1">
    <source>
        <dbReference type="SAM" id="MobiDB-lite"/>
    </source>
</evidence>
<evidence type="ECO:0000259" key="2">
    <source>
        <dbReference type="Pfam" id="PF08544"/>
    </source>
</evidence>
<dbReference type="Pfam" id="PF08544">
    <property type="entry name" value="GHMP_kinases_C"/>
    <property type="match status" value="1"/>
</dbReference>
<feature type="domain" description="GHMP kinase C-terminal" evidence="2">
    <location>
        <begin position="11"/>
        <end position="41"/>
    </location>
</feature>
<dbReference type="Gene3D" id="3.30.70.890">
    <property type="entry name" value="GHMP kinase, C-terminal domain"/>
    <property type="match status" value="1"/>
</dbReference>
<dbReference type="Proteomes" id="UP000663873">
    <property type="component" value="Unassembled WGS sequence"/>
</dbReference>